<proteinExistence type="predicted"/>
<comment type="caution">
    <text evidence="1">The sequence shown here is derived from an EMBL/GenBank/DDBJ whole genome shotgun (WGS) entry which is preliminary data.</text>
</comment>
<dbReference type="Proteomes" id="UP001234297">
    <property type="component" value="Chromosome 12"/>
</dbReference>
<organism evidence="1 2">
    <name type="scientific">Persea americana</name>
    <name type="common">Avocado</name>
    <dbReference type="NCBI Taxonomy" id="3435"/>
    <lineage>
        <taxon>Eukaryota</taxon>
        <taxon>Viridiplantae</taxon>
        <taxon>Streptophyta</taxon>
        <taxon>Embryophyta</taxon>
        <taxon>Tracheophyta</taxon>
        <taxon>Spermatophyta</taxon>
        <taxon>Magnoliopsida</taxon>
        <taxon>Magnoliidae</taxon>
        <taxon>Laurales</taxon>
        <taxon>Lauraceae</taxon>
        <taxon>Persea</taxon>
    </lineage>
</organism>
<protein>
    <submittedName>
        <fullName evidence="1">Uncharacterized protein</fullName>
    </submittedName>
</protein>
<evidence type="ECO:0000313" key="1">
    <source>
        <dbReference type="EMBL" id="KAJ8616399.1"/>
    </source>
</evidence>
<dbReference type="EMBL" id="CM056820">
    <property type="protein sequence ID" value="KAJ8616399.1"/>
    <property type="molecule type" value="Genomic_DNA"/>
</dbReference>
<accession>A0ACC2K5K1</accession>
<name>A0ACC2K5K1_PERAE</name>
<gene>
    <name evidence="1" type="ORF">MRB53_035771</name>
</gene>
<reference evidence="1 2" key="1">
    <citation type="journal article" date="2022" name="Hortic Res">
        <title>A haplotype resolved chromosomal level avocado genome allows analysis of novel avocado genes.</title>
        <authorList>
            <person name="Nath O."/>
            <person name="Fletcher S.J."/>
            <person name="Hayward A."/>
            <person name="Shaw L.M."/>
            <person name="Masouleh A.K."/>
            <person name="Furtado A."/>
            <person name="Henry R.J."/>
            <person name="Mitter N."/>
        </authorList>
    </citation>
    <scope>NUCLEOTIDE SEQUENCE [LARGE SCALE GENOMIC DNA]</scope>
    <source>
        <strain evidence="2">cv. Hass</strain>
    </source>
</reference>
<keyword evidence="2" id="KW-1185">Reference proteome</keyword>
<sequence>MNIANPPLPPGFRFHPTDQELIIHYLKKKVSSSQTPIVSIIADIDLYKYNPWDLPGKALFGEGEWFFFSPRERKYPNGARPNRAAASGYWKATGTDKPILATSGSQCIGVKKALVFYKGRPPKGSKTEWVMHEYRLLDTTPTSQKLKGSMRLDDWVLCRVRQKSTMPFQIGEKQDDSPSSSHHSFENKPYMDKQVMREGYDFLQESDYQVLQNVMGFQEQGAGVCWNYNPCVLGPNKASKVDAIPQGGEGPKPPLVSSVQHILDSIKRIPSFGGFEEYLLLQPNKRLHIGGGSADEQSPTNSASMSSCFPEFML</sequence>
<evidence type="ECO:0000313" key="2">
    <source>
        <dbReference type="Proteomes" id="UP001234297"/>
    </source>
</evidence>